<keyword evidence="9" id="KW-1185">Reference proteome</keyword>
<evidence type="ECO:0000256" key="3">
    <source>
        <dbReference type="ARBA" id="ARBA00022679"/>
    </source>
</evidence>
<keyword evidence="4 6" id="KW-0548">Nucleotidyltransferase</keyword>
<keyword evidence="2 6" id="KW-0328">Glycosyltransferase</keyword>
<proteinExistence type="inferred from homology"/>
<feature type="domain" description="DarT" evidence="7">
    <location>
        <begin position="12"/>
        <end position="221"/>
    </location>
</feature>
<keyword evidence="3 6" id="KW-0808">Transferase</keyword>
<name>A0A2T0RTX7_9ACTN</name>
<dbReference type="RefSeq" id="WP_158277827.1">
    <property type="nucleotide sequence ID" value="NZ_PVZG01000013.1"/>
</dbReference>
<evidence type="ECO:0000256" key="6">
    <source>
        <dbReference type="PROSITE-ProRule" id="PRU01362"/>
    </source>
</evidence>
<dbReference type="GO" id="GO:0016757">
    <property type="term" value="F:glycosyltransferase activity"/>
    <property type="evidence" value="ECO:0007669"/>
    <property type="project" value="UniProtKB-UniRule"/>
</dbReference>
<comment type="catalytic activity">
    <reaction evidence="6">
        <text>a thymidine in DNA + NAD(+) = an N-(ADP-alpha-D-ribosyl)-thymidine in DNA + nicotinamide + H(+)</text>
        <dbReference type="Rhea" id="RHEA:71651"/>
        <dbReference type="Rhea" id="RHEA-COMP:13556"/>
        <dbReference type="Rhea" id="RHEA-COMP:18051"/>
        <dbReference type="ChEBI" id="CHEBI:15378"/>
        <dbReference type="ChEBI" id="CHEBI:17154"/>
        <dbReference type="ChEBI" id="CHEBI:57540"/>
        <dbReference type="ChEBI" id="CHEBI:137386"/>
        <dbReference type="ChEBI" id="CHEBI:191199"/>
    </reaction>
</comment>
<dbReference type="AlphaFoldDB" id="A0A2T0RTX7"/>
<reference evidence="8 9" key="1">
    <citation type="submission" date="2018-03" db="EMBL/GenBank/DDBJ databases">
        <title>Genomic Encyclopedia of Archaeal and Bacterial Type Strains, Phase II (KMG-II): from individual species to whole genera.</title>
        <authorList>
            <person name="Goeker M."/>
        </authorList>
    </citation>
    <scope>NUCLEOTIDE SEQUENCE [LARGE SCALE GENOMIC DNA]</scope>
    <source>
        <strain evidence="8 9">DSM 45348</strain>
    </source>
</reference>
<organism evidence="8 9">
    <name type="scientific">Pseudosporangium ferrugineum</name>
    <dbReference type="NCBI Taxonomy" id="439699"/>
    <lineage>
        <taxon>Bacteria</taxon>
        <taxon>Bacillati</taxon>
        <taxon>Actinomycetota</taxon>
        <taxon>Actinomycetes</taxon>
        <taxon>Micromonosporales</taxon>
        <taxon>Micromonosporaceae</taxon>
        <taxon>Pseudosporangium</taxon>
    </lineage>
</organism>
<evidence type="ECO:0000256" key="2">
    <source>
        <dbReference type="ARBA" id="ARBA00022676"/>
    </source>
</evidence>
<dbReference type="OrthoDB" id="9813972at2"/>
<keyword evidence="1 6" id="KW-1277">Toxin-antitoxin system</keyword>
<evidence type="ECO:0000313" key="8">
    <source>
        <dbReference type="EMBL" id="PRY24634.1"/>
    </source>
</evidence>
<feature type="active site" description="Proton acceptor" evidence="6">
    <location>
        <position position="56"/>
    </location>
</feature>
<dbReference type="GO" id="GO:0003677">
    <property type="term" value="F:DNA binding"/>
    <property type="evidence" value="ECO:0007669"/>
    <property type="project" value="UniProtKB-UniRule"/>
</dbReference>
<accession>A0A2T0RTX7</accession>
<dbReference type="Proteomes" id="UP000239209">
    <property type="component" value="Unassembled WGS sequence"/>
</dbReference>
<feature type="binding site" evidence="6">
    <location>
        <position position="56"/>
    </location>
    <ligand>
        <name>NAD(+)</name>
        <dbReference type="ChEBI" id="CHEBI:57540"/>
    </ligand>
</feature>
<dbReference type="PROSITE" id="PS52018">
    <property type="entry name" value="DART"/>
    <property type="match status" value="1"/>
</dbReference>
<comment type="similarity">
    <text evidence="6">Belongs to the DarT ADP-ribosyltransferase family.</text>
</comment>
<feature type="active site" evidence="6">
    <location>
        <position position="174"/>
    </location>
</feature>
<dbReference type="InterPro" id="IPR029494">
    <property type="entry name" value="DarT"/>
</dbReference>
<protein>
    <submittedName>
        <fullName evidence="8">Uncharacterized protein DUF4433</fullName>
    </submittedName>
</protein>
<feature type="binding site" evidence="6">
    <location>
        <begin position="16"/>
        <end position="18"/>
    </location>
    <ligand>
        <name>NAD(+)</name>
        <dbReference type="ChEBI" id="CHEBI:57540"/>
    </ligand>
</feature>
<dbReference type="EMBL" id="PVZG01000013">
    <property type="protein sequence ID" value="PRY24634.1"/>
    <property type="molecule type" value="Genomic_DNA"/>
</dbReference>
<evidence type="ECO:0000313" key="9">
    <source>
        <dbReference type="Proteomes" id="UP000239209"/>
    </source>
</evidence>
<evidence type="ECO:0000256" key="5">
    <source>
        <dbReference type="ARBA" id="ARBA00023125"/>
    </source>
</evidence>
<dbReference type="Pfam" id="PF14487">
    <property type="entry name" value="DarT"/>
    <property type="match status" value="1"/>
</dbReference>
<evidence type="ECO:0000256" key="1">
    <source>
        <dbReference type="ARBA" id="ARBA00022649"/>
    </source>
</evidence>
<evidence type="ECO:0000256" key="4">
    <source>
        <dbReference type="ARBA" id="ARBA00022695"/>
    </source>
</evidence>
<keyword evidence="5 6" id="KW-0238">DNA-binding</keyword>
<dbReference type="GO" id="GO:0016779">
    <property type="term" value="F:nucleotidyltransferase activity"/>
    <property type="evidence" value="ECO:0007669"/>
    <property type="project" value="UniProtKB-UniRule"/>
</dbReference>
<sequence>MTDAVVPATVDRWLYHFTHVDNVTAIRDAGCLSCDVVARRGMTRSEVGAADIKEARRQRTIPVPPAGHVGDYVPFYFAPRSPMMYRIACDHRDSVPGRYQGGDLPLVYLVTTVKAVVEAGLTWVATDGNAATATSEFTSDLNDMARMVDWELMGAERWNNTPEDPDRQRRRQAEFLVHRSLPLTLVRWVGVHNNQVRSQVGKLLMDHALGERIVVRPHWYYGFGRR</sequence>
<comment type="caution">
    <text evidence="8">The sequence shown here is derived from an EMBL/GenBank/DDBJ whole genome shotgun (WGS) entry which is preliminary data.</text>
</comment>
<comment type="caution">
    <text evidence="6">Lacks conserved residue(s) required for the propagation of feature annotation.</text>
</comment>
<gene>
    <name evidence="8" type="ORF">CLV70_11372</name>
</gene>
<evidence type="ECO:0000259" key="7">
    <source>
        <dbReference type="PROSITE" id="PS52018"/>
    </source>
</evidence>